<dbReference type="Pfam" id="PF01732">
    <property type="entry name" value="Mycop_pep_DUF31"/>
    <property type="match status" value="1"/>
</dbReference>
<feature type="compositionally biased region" description="Basic and acidic residues" evidence="1">
    <location>
        <begin position="100"/>
        <end position="115"/>
    </location>
</feature>
<feature type="domain" description="DUF31" evidence="2">
    <location>
        <begin position="233"/>
        <end position="594"/>
    </location>
</feature>
<dbReference type="HOGENOM" id="CLU_026987_0_0_14"/>
<gene>
    <name evidence="3" type="ORF">PRV_01020</name>
</gene>
<dbReference type="OrthoDB" id="393864at2"/>
<dbReference type="PRINTS" id="PR00840">
    <property type="entry name" value="Y06768FAMILY"/>
</dbReference>
<keyword evidence="4" id="KW-1185">Reference proteome</keyword>
<accession>U5NFG8</accession>
<name>U5NFG8_9MOLU</name>
<feature type="compositionally biased region" description="Basic and acidic residues" evidence="1">
    <location>
        <begin position="45"/>
        <end position="61"/>
    </location>
</feature>
<organism evidence="3 4">
    <name type="scientific">Mycoplasma parvum str. Indiana</name>
    <dbReference type="NCBI Taxonomy" id="1403316"/>
    <lineage>
        <taxon>Bacteria</taxon>
        <taxon>Bacillati</taxon>
        <taxon>Mycoplasmatota</taxon>
        <taxon>Mollicutes</taxon>
        <taxon>Mycoplasmataceae</taxon>
        <taxon>Mycoplasma</taxon>
    </lineage>
</organism>
<dbReference type="Proteomes" id="UP000017119">
    <property type="component" value="Chromosome"/>
</dbReference>
<dbReference type="NCBIfam" id="NF045841">
    <property type="entry name" value="Ig_SerProt_MIP"/>
    <property type="match status" value="1"/>
</dbReference>
<dbReference type="KEGG" id="mpv:PRV_01020"/>
<evidence type="ECO:0000313" key="4">
    <source>
        <dbReference type="Proteomes" id="UP000017119"/>
    </source>
</evidence>
<evidence type="ECO:0000313" key="3">
    <source>
        <dbReference type="EMBL" id="AGX88968.1"/>
    </source>
</evidence>
<dbReference type="RefSeq" id="WP_022769295.1">
    <property type="nucleotide sequence ID" value="NC_022575.1"/>
</dbReference>
<feature type="region of interest" description="Disordered" evidence="1">
    <location>
        <begin position="44"/>
        <end position="127"/>
    </location>
</feature>
<dbReference type="PATRIC" id="fig|1403316.3.peg.179"/>
<dbReference type="InterPro" id="IPR022381">
    <property type="entry name" value="Uncharacterised_MG067"/>
</dbReference>
<evidence type="ECO:0000259" key="2">
    <source>
        <dbReference type="Pfam" id="PF01732"/>
    </source>
</evidence>
<dbReference type="InterPro" id="IPR022382">
    <property type="entry name" value="Mycoplasma_peptidase_DUF31"/>
</dbReference>
<dbReference type="EMBL" id="CP006771">
    <property type="protein sequence ID" value="AGX88968.1"/>
    <property type="molecule type" value="Genomic_DNA"/>
</dbReference>
<protein>
    <recommendedName>
        <fullName evidence="2">DUF31 domain-containing protein</fullName>
    </recommendedName>
</protein>
<evidence type="ECO:0000256" key="1">
    <source>
        <dbReference type="SAM" id="MobiDB-lite"/>
    </source>
</evidence>
<reference evidence="3 4" key="1">
    <citation type="journal article" date="2013" name="Genome Announc.">
        <title>Genome Sequence of Mycoplasma parvum (Formerly Eperythrozoon parvum), a Diminutive Hemoplasma of the Pig.</title>
        <authorList>
            <person name="do Nascimento N.C."/>
            <person name="Dos Santos A.P."/>
            <person name="Chu Y."/>
            <person name="Guimaraes A.M."/>
            <person name="Pagliaro A."/>
            <person name="Messick J.B."/>
        </authorList>
    </citation>
    <scope>NUCLEOTIDE SEQUENCE [LARGE SCALE GENOMIC DNA]</scope>
    <source>
        <strain evidence="3 4">Indiana</strain>
    </source>
</reference>
<sequence length="664" mass="74958">MPVTFSNLLKIFLASVGGVSGTGYAGYEAYKFLSNKKLQNELESLSEKSESESSLKIKSSNDMDSFQNSETQDFSKPSSINYSSGQEKNEAEVSSLSKSAEVKENKESEDIKSSKGPEIQIVSQSNQLEVSEPKLPQIIVENEVGGDWEGASALKNKVYDERAKNPIKNRQQMSDAEKYVLQYGKESGYWDYRSNLVKTGNIEQIESKEQLKKDAEIYKMLKDHTVKLASPCSAGTGWLLDFELPKEKDKYPTKWFIATNLHVISEIKFKKSEYDVLLPVTEQSLDAYVKSNSDRGYVGCANFLKGDTPSLDILTEEDVTSSFTNLESVESKKFKSRETDYYTNSPIFIEMAGGTSKARAPKIFEVRIANPKLIYTAINFAGKKKDHQNPNKTMDYYKDFGVVEVDFGNEDIARKMTNRTFDKYYKHKVFDGVEKINEKSVNMFATELMSKYTADELNENQDHFLVGGYPQGGNTGNQISFSLNQKYRYKDTFNSQKNYYESKIIPTRSKLTHFKEYENLRSFSGYNLTNKDGDVIRGHIGSDRSPFHKQIAISWNGKPLINWGYNYLLDNTFLGGGASGSMVLDKEGGLLGLYTRYAGSTFNYGVIEPVRGSQVKDEKGRVIIPQFDLIAGKGGDISSYRTQLEKYGNNIQTYLSHTSKWKAS</sequence>
<proteinExistence type="predicted"/>
<feature type="compositionally biased region" description="Polar residues" evidence="1">
    <location>
        <begin position="62"/>
        <end position="98"/>
    </location>
</feature>
<dbReference type="AlphaFoldDB" id="U5NFG8"/>